<dbReference type="Gene3D" id="3.90.226.10">
    <property type="entry name" value="2-enoyl-CoA Hydratase, Chain A, domain 1"/>
    <property type="match status" value="1"/>
</dbReference>
<keyword evidence="5 10" id="KW-0276">Fatty acid metabolism</keyword>
<comment type="catalytic activity">
    <reaction evidence="9 10">
        <text>N(6)-carboxybiotinyl-L-lysyl-[protein] + acetyl-CoA = N(6)-biotinyl-L-lysyl-[protein] + malonyl-CoA</text>
        <dbReference type="Rhea" id="RHEA:54728"/>
        <dbReference type="Rhea" id="RHEA-COMP:10505"/>
        <dbReference type="Rhea" id="RHEA-COMP:10506"/>
        <dbReference type="ChEBI" id="CHEBI:57288"/>
        <dbReference type="ChEBI" id="CHEBI:57384"/>
        <dbReference type="ChEBI" id="CHEBI:83144"/>
        <dbReference type="ChEBI" id="CHEBI:83145"/>
        <dbReference type="EC" id="2.1.3.15"/>
    </reaction>
</comment>
<keyword evidence="2 10" id="KW-0444">Lipid biosynthesis</keyword>
<evidence type="ECO:0000256" key="2">
    <source>
        <dbReference type="ARBA" id="ARBA00022516"/>
    </source>
</evidence>
<name>A0A0B0EDT6_9BACT</name>
<keyword evidence="7 10" id="KW-0443">Lipid metabolism</keyword>
<dbReference type="GO" id="GO:0006633">
    <property type="term" value="P:fatty acid biosynthetic process"/>
    <property type="evidence" value="ECO:0007669"/>
    <property type="project" value="UniProtKB-KW"/>
</dbReference>
<evidence type="ECO:0000259" key="12">
    <source>
        <dbReference type="PROSITE" id="PS50989"/>
    </source>
</evidence>
<dbReference type="AlphaFoldDB" id="A0A0B0EDT6"/>
<keyword evidence="3 10" id="KW-0808">Transferase</keyword>
<comment type="function">
    <text evidence="10">Component of the acetyl coenzyme A carboxylase (ACC) complex. First, biotin carboxylase catalyzes the carboxylation of biotin on its carrier protein (BCCP) and then the CO(2) group is transferred by the carboxyltransferase to acetyl-CoA to form malonyl-CoA.</text>
</comment>
<dbReference type="NCBIfam" id="TIGR00513">
    <property type="entry name" value="accA"/>
    <property type="match status" value="1"/>
</dbReference>
<dbReference type="SUPFAM" id="SSF52096">
    <property type="entry name" value="ClpP/crotonase"/>
    <property type="match status" value="1"/>
</dbReference>
<comment type="subunit">
    <text evidence="10">Acetyl-CoA carboxylase is a heterohexamer composed of biotin carboxyl carrier protein (AccB), biotin carboxylase (AccC) and two subunits each of ACCase subunit alpha (AccA) and ACCase subunit beta (AccD).</text>
</comment>
<dbReference type="GO" id="GO:0003989">
    <property type="term" value="F:acetyl-CoA carboxylase activity"/>
    <property type="evidence" value="ECO:0007669"/>
    <property type="project" value="InterPro"/>
</dbReference>
<dbReference type="GO" id="GO:0005524">
    <property type="term" value="F:ATP binding"/>
    <property type="evidence" value="ECO:0007669"/>
    <property type="project" value="UniProtKB-KW"/>
</dbReference>
<dbReference type="HAMAP" id="MF_00823">
    <property type="entry name" value="AcetylCoA_CT_alpha"/>
    <property type="match status" value="1"/>
</dbReference>
<accession>A0A0B0EDT6</accession>
<dbReference type="InterPro" id="IPR029045">
    <property type="entry name" value="ClpP/crotonase-like_dom_sf"/>
</dbReference>
<dbReference type="GO" id="GO:0016743">
    <property type="term" value="F:carboxyl- or carbamoyltransferase activity"/>
    <property type="evidence" value="ECO:0007669"/>
    <property type="project" value="UniProtKB-UniRule"/>
</dbReference>
<dbReference type="GO" id="GO:0009317">
    <property type="term" value="C:acetyl-CoA carboxylase complex"/>
    <property type="evidence" value="ECO:0007669"/>
    <property type="project" value="InterPro"/>
</dbReference>
<protein>
    <recommendedName>
        <fullName evidence="10">Acetyl-coenzyme A carboxylase carboxyl transferase subunit alpha</fullName>
        <shortName evidence="10">ACCase subunit alpha</shortName>
        <shortName evidence="10">Acetyl-CoA carboxylase carboxyltransferase subunit alpha</shortName>
        <ecNumber evidence="10">2.1.3.15</ecNumber>
    </recommendedName>
</protein>
<organism evidence="13 14">
    <name type="scientific">Candidatus Scalindua brodae</name>
    <dbReference type="NCBI Taxonomy" id="237368"/>
    <lineage>
        <taxon>Bacteria</taxon>
        <taxon>Pseudomonadati</taxon>
        <taxon>Planctomycetota</taxon>
        <taxon>Candidatus Brocadiia</taxon>
        <taxon>Candidatus Brocadiales</taxon>
        <taxon>Candidatus Scalinduaceae</taxon>
        <taxon>Candidatus Scalindua</taxon>
    </lineage>
</organism>
<comment type="pathway">
    <text evidence="1 10">Lipid metabolism; malonyl-CoA biosynthesis; malonyl-CoA from acetyl-CoA: step 1/1.</text>
</comment>
<proteinExistence type="inferred from homology"/>
<keyword evidence="6 10" id="KW-0067">ATP-binding</keyword>
<keyword evidence="4 10" id="KW-0547">Nucleotide-binding</keyword>
<evidence type="ECO:0000256" key="10">
    <source>
        <dbReference type="HAMAP-Rule" id="MF_00823"/>
    </source>
</evidence>
<dbReference type="PANTHER" id="PTHR42853">
    <property type="entry name" value="ACETYL-COENZYME A CARBOXYLASE CARBOXYL TRANSFERASE SUBUNIT ALPHA"/>
    <property type="match status" value="1"/>
</dbReference>
<keyword evidence="10" id="KW-0963">Cytoplasm</keyword>
<keyword evidence="8 10" id="KW-0275">Fatty acid biosynthesis</keyword>
<dbReference type="EC" id="2.1.3.15" evidence="10"/>
<evidence type="ECO:0000256" key="4">
    <source>
        <dbReference type="ARBA" id="ARBA00022741"/>
    </source>
</evidence>
<dbReference type="PATRIC" id="fig|237368.3.peg.3707"/>
<dbReference type="NCBIfam" id="NF041504">
    <property type="entry name" value="AccA_sub"/>
    <property type="match status" value="1"/>
</dbReference>
<evidence type="ECO:0000256" key="11">
    <source>
        <dbReference type="SAM" id="Coils"/>
    </source>
</evidence>
<evidence type="ECO:0000256" key="3">
    <source>
        <dbReference type="ARBA" id="ARBA00022679"/>
    </source>
</evidence>
<evidence type="ECO:0000256" key="7">
    <source>
        <dbReference type="ARBA" id="ARBA00023098"/>
    </source>
</evidence>
<evidence type="ECO:0000313" key="13">
    <source>
        <dbReference type="EMBL" id="KHE90809.1"/>
    </source>
</evidence>
<dbReference type="PANTHER" id="PTHR42853:SF3">
    <property type="entry name" value="ACETYL-COENZYME A CARBOXYLASE CARBOXYL TRANSFERASE SUBUNIT ALPHA, CHLOROPLASTIC"/>
    <property type="match status" value="1"/>
</dbReference>
<dbReference type="EMBL" id="JRYO01000236">
    <property type="protein sequence ID" value="KHE90809.1"/>
    <property type="molecule type" value="Genomic_DNA"/>
</dbReference>
<evidence type="ECO:0000313" key="14">
    <source>
        <dbReference type="Proteomes" id="UP000030652"/>
    </source>
</evidence>
<comment type="caution">
    <text evidence="13">The sequence shown here is derived from an EMBL/GenBank/DDBJ whole genome shotgun (WGS) entry which is preliminary data.</text>
</comment>
<reference evidence="13 14" key="1">
    <citation type="submission" date="2014-10" db="EMBL/GenBank/DDBJ databases">
        <title>Draft genome of anammox bacterium scalindua brodae, obtained using differential coverage binning of sequence data from two enrichment reactors.</title>
        <authorList>
            <person name="Speth D.R."/>
            <person name="Russ L."/>
            <person name="Kartal B."/>
            <person name="Op den Camp H.J."/>
            <person name="Dutilh B.E."/>
            <person name="Jetten M.S."/>
        </authorList>
    </citation>
    <scope>NUCLEOTIDE SEQUENCE [LARGE SCALE GENOMIC DNA]</scope>
    <source>
        <strain evidence="13">RU1</strain>
    </source>
</reference>
<evidence type="ECO:0000256" key="5">
    <source>
        <dbReference type="ARBA" id="ARBA00022832"/>
    </source>
</evidence>
<dbReference type="NCBIfam" id="NF004344">
    <property type="entry name" value="PRK05724.1"/>
    <property type="match status" value="1"/>
</dbReference>
<dbReference type="InterPro" id="IPR001095">
    <property type="entry name" value="Acetyl_CoA_COase_a_su"/>
</dbReference>
<comment type="subcellular location">
    <subcellularLocation>
        <location evidence="10">Cytoplasm</location>
    </subcellularLocation>
</comment>
<dbReference type="PROSITE" id="PS50989">
    <property type="entry name" value="COA_CT_CTER"/>
    <property type="match status" value="1"/>
</dbReference>
<gene>
    <name evidence="10" type="primary">accA</name>
    <name evidence="13" type="ORF">SCABRO_03440</name>
</gene>
<dbReference type="PRINTS" id="PR01069">
    <property type="entry name" value="ACCCTRFRASEA"/>
</dbReference>
<dbReference type="eggNOG" id="COG0825">
    <property type="taxonomic scope" value="Bacteria"/>
</dbReference>
<dbReference type="Pfam" id="PF03255">
    <property type="entry name" value="ACCA"/>
    <property type="match status" value="1"/>
</dbReference>
<dbReference type="Proteomes" id="UP000030652">
    <property type="component" value="Unassembled WGS sequence"/>
</dbReference>
<evidence type="ECO:0000256" key="8">
    <source>
        <dbReference type="ARBA" id="ARBA00023160"/>
    </source>
</evidence>
<evidence type="ECO:0000256" key="9">
    <source>
        <dbReference type="ARBA" id="ARBA00049152"/>
    </source>
</evidence>
<dbReference type="GO" id="GO:2001295">
    <property type="term" value="P:malonyl-CoA biosynthetic process"/>
    <property type="evidence" value="ECO:0007669"/>
    <property type="project" value="UniProtKB-UniRule"/>
</dbReference>
<comment type="similarity">
    <text evidence="10">Belongs to the AccA family.</text>
</comment>
<feature type="domain" description="CoA carboxyltransferase C-terminal" evidence="12">
    <location>
        <begin position="37"/>
        <end position="291"/>
    </location>
</feature>
<evidence type="ECO:0000256" key="6">
    <source>
        <dbReference type="ARBA" id="ARBA00022840"/>
    </source>
</evidence>
<dbReference type="UniPathway" id="UPA00655">
    <property type="reaction ID" value="UER00711"/>
</dbReference>
<evidence type="ECO:0000256" key="1">
    <source>
        <dbReference type="ARBA" id="ARBA00004956"/>
    </source>
</evidence>
<sequence>MTNGTKTIEDTILELEQRIQELKNDTKQDDTSVQIEKLEEQRTGLQKEMYSNLTPYEIVKIARHHLRPPFSDHLKGMVDDFIELHGDRNFGDDTAMVTGFGTIGGKKALIIGQHKGKTTKERIASNFGMPNPEGYRKALQKMKLAEKFKLPIVTLIDTPGANPDIGAEERGQAHAIAINIAEMSKLRTPIICIVIGEGGSGGALGIGVGDKFSILEYAYCSVISPEGCAAILWKSKDSAEEAANALHLTAKELYKLKIVDEIIPEPAGAAHNNPGEMTRILKETIVRYIDELQAIPIDELIEKRYQKYRKIGCFLGGE</sequence>
<keyword evidence="11" id="KW-0175">Coiled coil</keyword>
<dbReference type="InterPro" id="IPR011763">
    <property type="entry name" value="COA_CT_C"/>
</dbReference>
<feature type="coiled-coil region" evidence="11">
    <location>
        <begin position="5"/>
        <end position="48"/>
    </location>
</feature>